<dbReference type="EMBL" id="CP026100">
    <property type="protein sequence ID" value="AYV46243.1"/>
    <property type="molecule type" value="Genomic_DNA"/>
</dbReference>
<accession>A0A2N5CQ75</accession>
<reference evidence="2 3" key="1">
    <citation type="submission" date="2017-12" db="EMBL/GenBank/DDBJ databases">
        <title>The genome sequence of Caulobacter flavus CGMCC1 15093.</title>
        <authorList>
            <person name="Gao J."/>
            <person name="Mao X."/>
            <person name="Sun J."/>
        </authorList>
    </citation>
    <scope>NUCLEOTIDE SEQUENCE [LARGE SCALE GENOMIC DNA]</scope>
    <source>
        <strain evidence="2 3">CGMCC1 15093</strain>
    </source>
</reference>
<evidence type="ECO:0008006" key="5">
    <source>
        <dbReference type="Google" id="ProtNLM"/>
    </source>
</evidence>
<dbReference type="AlphaFoldDB" id="A0A2N5CQ75"/>
<dbReference type="InterPro" id="IPR027417">
    <property type="entry name" value="P-loop_NTPase"/>
</dbReference>
<reference evidence="1 4" key="2">
    <citation type="submission" date="2018-01" db="EMBL/GenBank/DDBJ databases">
        <title>Complete genome sequence of Caulobacter flavus RHGG3.</title>
        <authorList>
            <person name="Yang E."/>
        </authorList>
    </citation>
    <scope>NUCLEOTIDE SEQUENCE [LARGE SCALE GENOMIC DNA]</scope>
    <source>
        <strain evidence="1 4">RHGG3</strain>
    </source>
</reference>
<evidence type="ECO:0000313" key="1">
    <source>
        <dbReference type="EMBL" id="AYV46243.1"/>
    </source>
</evidence>
<dbReference type="Gene3D" id="3.40.50.300">
    <property type="entry name" value="P-loop containing nucleotide triphosphate hydrolases"/>
    <property type="match status" value="1"/>
</dbReference>
<proteinExistence type="predicted"/>
<protein>
    <recommendedName>
        <fullName evidence="5">CobQ/CobB/MinD/ParA nucleotide binding domain-containing protein</fullName>
    </recommendedName>
</protein>
<sequence>MAAASLSDAGHDVMIIDLDLEAPGIGTILLPPEDLPQFGVLDYLVEQGLNPTDGAFLEDCIAPSPLTAGRGLVEVMPAVGRQGVASPQNVLPKLGRALIDRVGPDGDTYSFMRQVQALVRAIIARGRTSVILVDARAGLSESSAAAVVGLGGTVLMFGVDTPQTFECYRYLFAQLNRYALEAGHAEDWRSGLQMVHAKAGRGLEAHQHFRDQAQNLFAEFLYDEAGPSDLDGFNFDVDDDAAPHYAWPIPFDADFAEFDPRSRRDQLSREFFDRSFGPFVRKVIETVADLQGSAT</sequence>
<dbReference type="Proteomes" id="UP000281192">
    <property type="component" value="Chromosome"/>
</dbReference>
<dbReference type="KEGG" id="cfh:C1707_08235"/>
<keyword evidence="4" id="KW-1185">Reference proteome</keyword>
<dbReference type="SUPFAM" id="SSF52540">
    <property type="entry name" value="P-loop containing nucleoside triphosphate hydrolases"/>
    <property type="match status" value="1"/>
</dbReference>
<name>A0A2N5CQ75_9CAUL</name>
<dbReference type="NCBIfam" id="NF047398">
    <property type="entry name" value="AAA_KGGVGR"/>
    <property type="match status" value="1"/>
</dbReference>
<gene>
    <name evidence="1" type="ORF">C1707_08235</name>
    <name evidence="2" type="ORF">CFHF_17900</name>
</gene>
<dbReference type="Proteomes" id="UP000234483">
    <property type="component" value="Unassembled WGS sequence"/>
</dbReference>
<organism evidence="2 3">
    <name type="scientific">Caulobacter flavus</name>
    <dbReference type="NCBI Taxonomy" id="1679497"/>
    <lineage>
        <taxon>Bacteria</taxon>
        <taxon>Pseudomonadati</taxon>
        <taxon>Pseudomonadota</taxon>
        <taxon>Alphaproteobacteria</taxon>
        <taxon>Caulobacterales</taxon>
        <taxon>Caulobacteraceae</taxon>
        <taxon>Caulobacter</taxon>
    </lineage>
</organism>
<dbReference type="EMBL" id="PJRQ01000039">
    <property type="protein sequence ID" value="PLR09963.1"/>
    <property type="molecule type" value="Genomic_DNA"/>
</dbReference>
<evidence type="ECO:0000313" key="3">
    <source>
        <dbReference type="Proteomes" id="UP000234483"/>
    </source>
</evidence>
<evidence type="ECO:0000313" key="4">
    <source>
        <dbReference type="Proteomes" id="UP000281192"/>
    </source>
</evidence>
<evidence type="ECO:0000313" key="2">
    <source>
        <dbReference type="EMBL" id="PLR09963.1"/>
    </source>
</evidence>